<dbReference type="GeneID" id="81358941"/>
<keyword evidence="4" id="KW-1185">Reference proteome</keyword>
<protein>
    <recommendedName>
        <fullName evidence="5">DNA double-strand break repair and VJ recombination XRCC4</fullName>
    </recommendedName>
</protein>
<evidence type="ECO:0000256" key="1">
    <source>
        <dbReference type="SAM" id="Coils"/>
    </source>
</evidence>
<evidence type="ECO:0000256" key="2">
    <source>
        <dbReference type="SAM" id="MobiDB-lite"/>
    </source>
</evidence>
<accession>A0A9W9F7R8</accession>
<dbReference type="RefSeq" id="XP_056473328.1">
    <property type="nucleotide sequence ID" value="XM_056619962.1"/>
</dbReference>
<evidence type="ECO:0000313" key="3">
    <source>
        <dbReference type="EMBL" id="KAJ5095178.1"/>
    </source>
</evidence>
<dbReference type="Gene3D" id="1.20.5.370">
    <property type="match status" value="1"/>
</dbReference>
<dbReference type="EMBL" id="JAPQKI010000006">
    <property type="protein sequence ID" value="KAJ5095178.1"/>
    <property type="molecule type" value="Genomic_DNA"/>
</dbReference>
<organism evidence="3 4">
    <name type="scientific">Penicillium argentinense</name>
    <dbReference type="NCBI Taxonomy" id="1131581"/>
    <lineage>
        <taxon>Eukaryota</taxon>
        <taxon>Fungi</taxon>
        <taxon>Dikarya</taxon>
        <taxon>Ascomycota</taxon>
        <taxon>Pezizomycotina</taxon>
        <taxon>Eurotiomycetes</taxon>
        <taxon>Eurotiomycetidae</taxon>
        <taxon>Eurotiales</taxon>
        <taxon>Aspergillaceae</taxon>
        <taxon>Penicillium</taxon>
    </lineage>
</organism>
<dbReference type="OrthoDB" id="8064436at2759"/>
<feature type="compositionally biased region" description="Acidic residues" evidence="2">
    <location>
        <begin position="352"/>
        <end position="361"/>
    </location>
</feature>
<dbReference type="PANTHER" id="PTHR42067">
    <property type="entry name" value="YALI0C15378P"/>
    <property type="match status" value="1"/>
</dbReference>
<name>A0A9W9F7R8_9EURO</name>
<feature type="region of interest" description="Disordered" evidence="2">
    <location>
        <begin position="223"/>
        <end position="361"/>
    </location>
</feature>
<feature type="coiled-coil region" evidence="1">
    <location>
        <begin position="147"/>
        <end position="217"/>
    </location>
</feature>
<gene>
    <name evidence="3" type="ORF">N7532_007469</name>
</gene>
<dbReference type="AlphaFoldDB" id="A0A9W9F7R8"/>
<sequence>MSSARILRFDRSDQHDSFVLLRVTHRGPDVLDLSLTATEGEGAYTASIQQSHLQDLKAKGYQGSDDEWTQTLSFVLGQSPIVDEPAGSLGVEATAMIRGASEESDEIVITIRKKVQDISQRLGAIVLREDDQVIELFEWTGASTVRSKTLEQQVTSLANRYRTAENTVQKLNEQLEDLMRAKSQHETQLMANFSQLLNEKKLKIRNQQRLLASATADPIRVSEIQATTAHPHVIDNVSRSSKRGHDPSDTDEDSDMGFEPMDVDGGKTVGTSLGDQETDEGGQSTPQPVEDRAGTTTDDDSEPEPEPHSKAVKYTPPSRDTPPPRRELPFTRRGPPARTQQKTVPGPAGDETAGETDDDEL</sequence>
<reference evidence="3" key="1">
    <citation type="submission" date="2022-11" db="EMBL/GenBank/DDBJ databases">
        <authorList>
            <person name="Petersen C."/>
        </authorList>
    </citation>
    <scope>NUCLEOTIDE SEQUENCE</scope>
    <source>
        <strain evidence="3">IBT 30761</strain>
    </source>
</reference>
<feature type="compositionally biased region" description="Polar residues" evidence="2">
    <location>
        <begin position="269"/>
        <end position="287"/>
    </location>
</feature>
<keyword evidence="1" id="KW-0175">Coiled coil</keyword>
<proteinExistence type="predicted"/>
<evidence type="ECO:0008006" key="5">
    <source>
        <dbReference type="Google" id="ProtNLM"/>
    </source>
</evidence>
<evidence type="ECO:0000313" key="4">
    <source>
        <dbReference type="Proteomes" id="UP001149074"/>
    </source>
</evidence>
<reference evidence="3" key="2">
    <citation type="journal article" date="2023" name="IMA Fungus">
        <title>Comparative genomic study of the Penicillium genus elucidates a diverse pangenome and 15 lateral gene transfer events.</title>
        <authorList>
            <person name="Petersen C."/>
            <person name="Sorensen T."/>
            <person name="Nielsen M.R."/>
            <person name="Sondergaard T.E."/>
            <person name="Sorensen J.L."/>
            <person name="Fitzpatrick D.A."/>
            <person name="Frisvad J.C."/>
            <person name="Nielsen K.L."/>
        </authorList>
    </citation>
    <scope>NUCLEOTIDE SEQUENCE</scope>
    <source>
        <strain evidence="3">IBT 30761</strain>
    </source>
</reference>
<dbReference type="SUPFAM" id="SSF58022">
    <property type="entry name" value="XRCC4, C-terminal oligomerization domain"/>
    <property type="match status" value="1"/>
</dbReference>
<dbReference type="InterPro" id="IPR014751">
    <property type="entry name" value="XRCC4-like_C"/>
</dbReference>
<dbReference type="Proteomes" id="UP001149074">
    <property type="component" value="Unassembled WGS sequence"/>
</dbReference>
<comment type="caution">
    <text evidence="3">The sequence shown here is derived from an EMBL/GenBank/DDBJ whole genome shotgun (WGS) entry which is preliminary data.</text>
</comment>
<dbReference type="PANTHER" id="PTHR42067:SF1">
    <property type="entry name" value="MITOTIC APPARATUS PROTEIN P62"/>
    <property type="match status" value="1"/>
</dbReference>